<dbReference type="EMBL" id="UAVY01000004">
    <property type="protein sequence ID" value="SQB28662.1"/>
    <property type="molecule type" value="Genomic_DNA"/>
</dbReference>
<evidence type="ECO:0000259" key="1">
    <source>
        <dbReference type="PROSITE" id="PS50112"/>
    </source>
</evidence>
<feature type="domain" description="PAS" evidence="1">
    <location>
        <begin position="5"/>
        <end position="45"/>
    </location>
</feature>
<accession>A0A2X2VCP3</accession>
<evidence type="ECO:0000313" key="2">
    <source>
        <dbReference type="EMBL" id="SQB28662.1"/>
    </source>
</evidence>
<evidence type="ECO:0000313" key="3">
    <source>
        <dbReference type="Proteomes" id="UP000251584"/>
    </source>
</evidence>
<dbReference type="InterPro" id="IPR035965">
    <property type="entry name" value="PAS-like_dom_sf"/>
</dbReference>
<dbReference type="InterPro" id="IPR000014">
    <property type="entry name" value="PAS"/>
</dbReference>
<gene>
    <name evidence="2" type="primary">dosP_1</name>
    <name evidence="2" type="ORF">NCTC10786_02500</name>
</gene>
<dbReference type="SUPFAM" id="SSF55785">
    <property type="entry name" value="PYP-like sensor domain (PAS domain)"/>
    <property type="match status" value="1"/>
</dbReference>
<keyword evidence="2" id="KW-0378">Hydrolase</keyword>
<dbReference type="PROSITE" id="PS50112">
    <property type="entry name" value="PAS"/>
    <property type="match status" value="1"/>
</dbReference>
<dbReference type="Proteomes" id="UP000251584">
    <property type="component" value="Unassembled WGS sequence"/>
</dbReference>
<protein>
    <submittedName>
        <fullName evidence="2">cAMP phosphodiesterase</fullName>
        <ecNumber evidence="2">3.1.4.52</ecNumber>
    </submittedName>
</protein>
<dbReference type="Gene3D" id="3.30.450.20">
    <property type="entry name" value="PAS domain"/>
    <property type="match status" value="1"/>
</dbReference>
<organism evidence="2 3">
    <name type="scientific">Citrobacter koseri</name>
    <name type="common">Citrobacter diversus</name>
    <dbReference type="NCBI Taxonomy" id="545"/>
    <lineage>
        <taxon>Bacteria</taxon>
        <taxon>Pseudomonadati</taxon>
        <taxon>Pseudomonadota</taxon>
        <taxon>Gammaproteobacteria</taxon>
        <taxon>Enterobacterales</taxon>
        <taxon>Enterobacteriaceae</taxon>
        <taxon>Citrobacter</taxon>
    </lineage>
</organism>
<dbReference type="EC" id="3.1.4.52" evidence="2"/>
<name>A0A2X2VCP3_CITKO</name>
<proteinExistence type="predicted"/>
<dbReference type="GO" id="GO:0071111">
    <property type="term" value="F:cyclic-guanylate-specific phosphodiesterase activity"/>
    <property type="evidence" value="ECO:0007669"/>
    <property type="project" value="UniProtKB-EC"/>
</dbReference>
<sequence length="45" mass="5115">MKAAADNILFPALEQTFMAVVLVDERNRVLFFNEAAEKLWGLFQG</sequence>
<reference evidence="2 3" key="1">
    <citation type="submission" date="2018-06" db="EMBL/GenBank/DDBJ databases">
        <authorList>
            <consortium name="Pathogen Informatics"/>
            <person name="Doyle S."/>
        </authorList>
    </citation>
    <scope>NUCLEOTIDE SEQUENCE [LARGE SCALE GENOMIC DNA]</scope>
    <source>
        <strain evidence="2 3">NCTC10786</strain>
    </source>
</reference>
<dbReference type="AlphaFoldDB" id="A0A2X2VCP3"/>